<dbReference type="OrthoDB" id="542931at2759"/>
<reference evidence="11 12" key="1">
    <citation type="journal article" date="2014" name="BMC Genomics">
        <title>Comparative genome sequencing reveals chemotype-specific gene clusters in the toxigenic black mold Stachybotrys.</title>
        <authorList>
            <person name="Semeiks J."/>
            <person name="Borek D."/>
            <person name="Otwinowski Z."/>
            <person name="Grishin N.V."/>
        </authorList>
    </citation>
    <scope>NUCLEOTIDE SEQUENCE [LARGE SCALE GENOMIC DNA]</scope>
    <source>
        <strain evidence="12">CBS 109288 / IBT 7711</strain>
    </source>
</reference>
<feature type="transmembrane region" description="Helical" evidence="10">
    <location>
        <begin position="100"/>
        <end position="118"/>
    </location>
</feature>
<name>A0A084ARU8_STACB</name>
<dbReference type="GO" id="GO:0005802">
    <property type="term" value="C:trans-Golgi network"/>
    <property type="evidence" value="ECO:0007669"/>
    <property type="project" value="TreeGrafter"/>
</dbReference>
<dbReference type="EMBL" id="KL648593">
    <property type="protein sequence ID" value="KEY68027.1"/>
    <property type="molecule type" value="Genomic_DNA"/>
</dbReference>
<dbReference type="InterPro" id="IPR019185">
    <property type="entry name" value="Integral_membrane_SYS1-rel"/>
</dbReference>
<keyword evidence="7" id="KW-0333">Golgi apparatus</keyword>
<feature type="region of interest" description="Disordered" evidence="9">
    <location>
        <begin position="176"/>
        <end position="223"/>
    </location>
</feature>
<dbReference type="Proteomes" id="UP000028045">
    <property type="component" value="Unassembled WGS sequence"/>
</dbReference>
<dbReference type="AlphaFoldDB" id="A0A084ARU8"/>
<evidence type="ECO:0000313" key="11">
    <source>
        <dbReference type="EMBL" id="KEY68027.1"/>
    </source>
</evidence>
<evidence type="ECO:0000256" key="2">
    <source>
        <dbReference type="ARBA" id="ARBA00008160"/>
    </source>
</evidence>
<feature type="transmembrane region" description="Helical" evidence="10">
    <location>
        <begin position="124"/>
        <end position="145"/>
    </location>
</feature>
<dbReference type="GO" id="GO:0005829">
    <property type="term" value="C:cytosol"/>
    <property type="evidence" value="ECO:0007669"/>
    <property type="project" value="GOC"/>
</dbReference>
<protein>
    <recommendedName>
        <fullName evidence="13">Protein SYS1</fullName>
    </recommendedName>
</protein>
<evidence type="ECO:0000256" key="4">
    <source>
        <dbReference type="ARBA" id="ARBA00022692"/>
    </source>
</evidence>
<comment type="similarity">
    <text evidence="2">Belongs to the SYS1 family.</text>
</comment>
<dbReference type="HOGENOM" id="CLU_081382_0_0_1"/>
<sequence length="223" mass="23719">MARRRRPPRAGALGEVAPLRIAAQIGILQLLYYVVALLLMIFTALIAGAPFTLDLVLGWDSVRGDNTNGWLLAFVWILDGGLCMAIAIVALVARSKLVPDFALTIHFLHLLIVSLYTRSVPRTAMWWLTMSVSAALSVALGVWGCRYRELQPVFFGGTRILGAGSTTSAGATAAAASGDAAGVENGDPPQGDEEMGFARGRGRGRGRDGAGEYEMVKLQPPPP</sequence>
<evidence type="ECO:0000256" key="5">
    <source>
        <dbReference type="ARBA" id="ARBA00022927"/>
    </source>
</evidence>
<feature type="transmembrane region" description="Helical" evidence="10">
    <location>
        <begin position="71"/>
        <end position="93"/>
    </location>
</feature>
<dbReference type="GO" id="GO:0000139">
    <property type="term" value="C:Golgi membrane"/>
    <property type="evidence" value="ECO:0007669"/>
    <property type="project" value="UniProtKB-SubCell"/>
</dbReference>
<keyword evidence="5" id="KW-0653">Protein transport</keyword>
<accession>A0A084ARU8</accession>
<evidence type="ECO:0000256" key="7">
    <source>
        <dbReference type="ARBA" id="ARBA00023034"/>
    </source>
</evidence>
<dbReference type="Pfam" id="PF09801">
    <property type="entry name" value="SYS1"/>
    <property type="match status" value="1"/>
</dbReference>
<evidence type="ECO:0000256" key="6">
    <source>
        <dbReference type="ARBA" id="ARBA00022989"/>
    </source>
</evidence>
<evidence type="ECO:0000256" key="8">
    <source>
        <dbReference type="ARBA" id="ARBA00023136"/>
    </source>
</evidence>
<keyword evidence="4 10" id="KW-0812">Transmembrane</keyword>
<dbReference type="GO" id="GO:0043001">
    <property type="term" value="P:Golgi to plasma membrane protein transport"/>
    <property type="evidence" value="ECO:0007669"/>
    <property type="project" value="TreeGrafter"/>
</dbReference>
<evidence type="ECO:0000256" key="9">
    <source>
        <dbReference type="SAM" id="MobiDB-lite"/>
    </source>
</evidence>
<evidence type="ECO:0008006" key="13">
    <source>
        <dbReference type="Google" id="ProtNLM"/>
    </source>
</evidence>
<gene>
    <name evidence="11" type="ORF">S7711_08385</name>
</gene>
<feature type="transmembrane region" description="Helical" evidence="10">
    <location>
        <begin position="30"/>
        <end position="51"/>
    </location>
</feature>
<keyword evidence="8 10" id="KW-0472">Membrane</keyword>
<dbReference type="PANTHER" id="PTHR12952">
    <property type="entry name" value="SYS1"/>
    <property type="match status" value="1"/>
</dbReference>
<proteinExistence type="inferred from homology"/>
<evidence type="ECO:0000256" key="3">
    <source>
        <dbReference type="ARBA" id="ARBA00022448"/>
    </source>
</evidence>
<keyword evidence="6 10" id="KW-1133">Transmembrane helix</keyword>
<evidence type="ECO:0000313" key="12">
    <source>
        <dbReference type="Proteomes" id="UP000028045"/>
    </source>
</evidence>
<dbReference type="PANTHER" id="PTHR12952:SF0">
    <property type="entry name" value="PROTEIN SYS1 HOMOLOG"/>
    <property type="match status" value="1"/>
</dbReference>
<dbReference type="GO" id="GO:0034067">
    <property type="term" value="P:protein localization to Golgi apparatus"/>
    <property type="evidence" value="ECO:0007669"/>
    <property type="project" value="TreeGrafter"/>
</dbReference>
<keyword evidence="3" id="KW-0813">Transport</keyword>
<organism evidence="11 12">
    <name type="scientific">Stachybotrys chartarum (strain CBS 109288 / IBT 7711)</name>
    <name type="common">Toxic black mold</name>
    <name type="synonym">Stilbospora chartarum</name>
    <dbReference type="NCBI Taxonomy" id="1280523"/>
    <lineage>
        <taxon>Eukaryota</taxon>
        <taxon>Fungi</taxon>
        <taxon>Dikarya</taxon>
        <taxon>Ascomycota</taxon>
        <taxon>Pezizomycotina</taxon>
        <taxon>Sordariomycetes</taxon>
        <taxon>Hypocreomycetidae</taxon>
        <taxon>Hypocreales</taxon>
        <taxon>Stachybotryaceae</taxon>
        <taxon>Stachybotrys</taxon>
    </lineage>
</organism>
<comment type="subcellular location">
    <subcellularLocation>
        <location evidence="1">Golgi apparatus membrane</location>
        <topology evidence="1">Multi-pass membrane protein</topology>
    </subcellularLocation>
</comment>
<keyword evidence="12" id="KW-1185">Reference proteome</keyword>
<dbReference type="GO" id="GO:0006895">
    <property type="term" value="P:Golgi to endosome transport"/>
    <property type="evidence" value="ECO:0007669"/>
    <property type="project" value="TreeGrafter"/>
</dbReference>
<evidence type="ECO:0000256" key="10">
    <source>
        <dbReference type="SAM" id="Phobius"/>
    </source>
</evidence>
<evidence type="ECO:0000256" key="1">
    <source>
        <dbReference type="ARBA" id="ARBA00004653"/>
    </source>
</evidence>